<name>A0A8K0UHG6_9AGAR</name>
<protein>
    <submittedName>
        <fullName evidence="2">Uncharacterized protein</fullName>
    </submittedName>
</protein>
<sequence length="230" mass="24876">MSVTNSLQRFFAEQEDRMNVADEEIDSYLSRIASANRTRANRGPSVRTSPVSDYGGITPQPYEYDREKQGISNETSDSVEYLETTISALHAGISSVMEGPEPNASVSCTKRKMSDPTSESRPEKKSRADHDEPLHISAIDETAVSAASNGRQSRAESSLASKQQGRISPHPGRPAMDGPVDKELGRSKGTSQVGLAAAVSVSNGDDADTTKQRVSHGSLSRFFSHARHCH</sequence>
<dbReference type="Proteomes" id="UP000813824">
    <property type="component" value="Unassembled WGS sequence"/>
</dbReference>
<dbReference type="EMBL" id="JAEVFJ010000033">
    <property type="protein sequence ID" value="KAH8092176.1"/>
    <property type="molecule type" value="Genomic_DNA"/>
</dbReference>
<organism evidence="2 3">
    <name type="scientific">Cristinia sonorae</name>
    <dbReference type="NCBI Taxonomy" id="1940300"/>
    <lineage>
        <taxon>Eukaryota</taxon>
        <taxon>Fungi</taxon>
        <taxon>Dikarya</taxon>
        <taxon>Basidiomycota</taxon>
        <taxon>Agaricomycotina</taxon>
        <taxon>Agaricomycetes</taxon>
        <taxon>Agaricomycetidae</taxon>
        <taxon>Agaricales</taxon>
        <taxon>Pleurotineae</taxon>
        <taxon>Stephanosporaceae</taxon>
        <taxon>Cristinia</taxon>
    </lineage>
</organism>
<feature type="region of interest" description="Disordered" evidence="1">
    <location>
        <begin position="37"/>
        <end position="71"/>
    </location>
</feature>
<evidence type="ECO:0000256" key="1">
    <source>
        <dbReference type="SAM" id="MobiDB-lite"/>
    </source>
</evidence>
<gene>
    <name evidence="2" type="ORF">BXZ70DRAFT_461426</name>
</gene>
<reference evidence="2" key="1">
    <citation type="journal article" date="2021" name="New Phytol.">
        <title>Evolutionary innovations through gain and loss of genes in the ectomycorrhizal Boletales.</title>
        <authorList>
            <person name="Wu G."/>
            <person name="Miyauchi S."/>
            <person name="Morin E."/>
            <person name="Kuo A."/>
            <person name="Drula E."/>
            <person name="Varga T."/>
            <person name="Kohler A."/>
            <person name="Feng B."/>
            <person name="Cao Y."/>
            <person name="Lipzen A."/>
            <person name="Daum C."/>
            <person name="Hundley H."/>
            <person name="Pangilinan J."/>
            <person name="Johnson J."/>
            <person name="Barry K."/>
            <person name="LaButti K."/>
            <person name="Ng V."/>
            <person name="Ahrendt S."/>
            <person name="Min B."/>
            <person name="Choi I.G."/>
            <person name="Park H."/>
            <person name="Plett J.M."/>
            <person name="Magnuson J."/>
            <person name="Spatafora J.W."/>
            <person name="Nagy L.G."/>
            <person name="Henrissat B."/>
            <person name="Grigoriev I.V."/>
            <person name="Yang Z.L."/>
            <person name="Xu J."/>
            <person name="Martin F.M."/>
        </authorList>
    </citation>
    <scope>NUCLEOTIDE SEQUENCE</scope>
    <source>
        <strain evidence="2">KKN 215</strain>
    </source>
</reference>
<keyword evidence="3" id="KW-1185">Reference proteome</keyword>
<evidence type="ECO:0000313" key="2">
    <source>
        <dbReference type="EMBL" id="KAH8092176.1"/>
    </source>
</evidence>
<accession>A0A8K0UHG6</accession>
<feature type="region of interest" description="Disordered" evidence="1">
    <location>
        <begin position="93"/>
        <end position="215"/>
    </location>
</feature>
<evidence type="ECO:0000313" key="3">
    <source>
        <dbReference type="Proteomes" id="UP000813824"/>
    </source>
</evidence>
<proteinExistence type="predicted"/>
<feature type="compositionally biased region" description="Basic and acidic residues" evidence="1">
    <location>
        <begin position="112"/>
        <end position="134"/>
    </location>
</feature>
<feature type="compositionally biased region" description="Polar residues" evidence="1">
    <location>
        <begin position="145"/>
        <end position="166"/>
    </location>
</feature>
<comment type="caution">
    <text evidence="2">The sequence shown here is derived from an EMBL/GenBank/DDBJ whole genome shotgun (WGS) entry which is preliminary data.</text>
</comment>
<dbReference type="AlphaFoldDB" id="A0A8K0UHG6"/>